<evidence type="ECO:0000313" key="6">
    <source>
        <dbReference type="EMBL" id="VFJ88528.1"/>
    </source>
</evidence>
<evidence type="ECO:0000256" key="3">
    <source>
        <dbReference type="PIRSR" id="PIRSR004848-1"/>
    </source>
</evidence>
<gene>
    <name evidence="6" type="ORF">BECKLFY1418B_GA0070995_101054</name>
</gene>
<keyword evidence="1 2" id="KW-0663">Pyridoxal phosphate</keyword>
<comment type="function">
    <text evidence="2">Pyridoxal 5'-phosphate (PLP)-binding protein, which is involved in PLP homeostasis.</text>
</comment>
<dbReference type="PANTHER" id="PTHR10146">
    <property type="entry name" value="PROLINE SYNTHETASE CO-TRANSCRIBED BACTERIAL HOMOLOG PROTEIN"/>
    <property type="match status" value="1"/>
</dbReference>
<dbReference type="CDD" id="cd00635">
    <property type="entry name" value="PLPDE_III_YBL036c_like"/>
    <property type="match status" value="1"/>
</dbReference>
<reference evidence="6" key="1">
    <citation type="submission" date="2019-02" db="EMBL/GenBank/DDBJ databases">
        <authorList>
            <person name="Gruber-Vodicka R. H."/>
            <person name="Seah K. B. B."/>
        </authorList>
    </citation>
    <scope>NUCLEOTIDE SEQUENCE</scope>
    <source>
        <strain evidence="6">BECK_M7</strain>
    </source>
</reference>
<proteinExistence type="inferred from homology"/>
<dbReference type="PANTHER" id="PTHR10146:SF14">
    <property type="entry name" value="PYRIDOXAL PHOSPHATE HOMEOSTASIS PROTEIN"/>
    <property type="match status" value="1"/>
</dbReference>
<dbReference type="AlphaFoldDB" id="A0A450U998"/>
<feature type="domain" description="Alanine racemase N-terminal" evidence="5">
    <location>
        <begin position="10"/>
        <end position="239"/>
    </location>
</feature>
<dbReference type="GO" id="GO:0030170">
    <property type="term" value="F:pyridoxal phosphate binding"/>
    <property type="evidence" value="ECO:0007669"/>
    <property type="project" value="UniProtKB-UniRule"/>
</dbReference>
<dbReference type="PIRSF" id="PIRSF004848">
    <property type="entry name" value="YBL036c_PLPDEIII"/>
    <property type="match status" value="1"/>
</dbReference>
<comment type="cofactor">
    <cofactor evidence="3">
        <name>pyridoxal 5'-phosphate</name>
        <dbReference type="ChEBI" id="CHEBI:597326"/>
    </cofactor>
</comment>
<sequence length="240" mass="27048">MKNNHRAVQTIRDRIARAARRTGRGAQDITLVAVSKTKPIEEIIAAYEAGVRHFGENRTEELEEKARALRHLIDLKWHFVGHLQTRQSRVVADFAHFFHAVDGVKIARRLSSQLEEIQRNLPIFIQVNASGEDSKHGLRCENWEVEPFQMETLFNTIREVATLPNLEILGLMTMAPFHAPEEALRGIFGKMARLSARVQKVFPELAARQLSMGMSGDFEIAIEEGATLVRIGTAIFGTRG</sequence>
<dbReference type="NCBIfam" id="TIGR00044">
    <property type="entry name" value="YggS family pyridoxal phosphate-dependent enzyme"/>
    <property type="match status" value="1"/>
</dbReference>
<evidence type="ECO:0000259" key="5">
    <source>
        <dbReference type="Pfam" id="PF01168"/>
    </source>
</evidence>
<dbReference type="HAMAP" id="MF_02087">
    <property type="entry name" value="PLP_homeostasis"/>
    <property type="match status" value="1"/>
</dbReference>
<evidence type="ECO:0000256" key="1">
    <source>
        <dbReference type="ARBA" id="ARBA00022898"/>
    </source>
</evidence>
<dbReference type="EMBL" id="CAADFF010000010">
    <property type="protein sequence ID" value="VFJ88528.1"/>
    <property type="molecule type" value="Genomic_DNA"/>
</dbReference>
<dbReference type="FunFam" id="3.20.20.10:FF:000018">
    <property type="entry name" value="Pyridoxal phosphate homeostasis protein"/>
    <property type="match status" value="1"/>
</dbReference>
<accession>A0A450U998</accession>
<dbReference type="InterPro" id="IPR011078">
    <property type="entry name" value="PyrdxlP_homeostasis"/>
</dbReference>
<name>A0A450U998_9GAMM</name>
<evidence type="ECO:0000256" key="4">
    <source>
        <dbReference type="RuleBase" id="RU004514"/>
    </source>
</evidence>
<protein>
    <recommendedName>
        <fullName evidence="2">Pyridoxal phosphate homeostasis protein</fullName>
        <shortName evidence="2">PLP homeostasis protein</shortName>
    </recommendedName>
</protein>
<feature type="modified residue" description="N6-(pyridoxal phosphate)lysine" evidence="2 3">
    <location>
        <position position="36"/>
    </location>
</feature>
<evidence type="ECO:0000256" key="2">
    <source>
        <dbReference type="HAMAP-Rule" id="MF_02087"/>
    </source>
</evidence>
<dbReference type="Pfam" id="PF01168">
    <property type="entry name" value="Ala_racemase_N"/>
    <property type="match status" value="1"/>
</dbReference>
<dbReference type="InterPro" id="IPR029066">
    <property type="entry name" value="PLP-binding_barrel"/>
</dbReference>
<comment type="similarity">
    <text evidence="2 4">Belongs to the pyridoxal phosphate-binding protein YggS/PROSC family.</text>
</comment>
<dbReference type="SUPFAM" id="SSF51419">
    <property type="entry name" value="PLP-binding barrel"/>
    <property type="match status" value="1"/>
</dbReference>
<dbReference type="Gene3D" id="3.20.20.10">
    <property type="entry name" value="Alanine racemase"/>
    <property type="match status" value="1"/>
</dbReference>
<organism evidence="6">
    <name type="scientific">Candidatus Kentrum sp. LFY</name>
    <dbReference type="NCBI Taxonomy" id="2126342"/>
    <lineage>
        <taxon>Bacteria</taxon>
        <taxon>Pseudomonadati</taxon>
        <taxon>Pseudomonadota</taxon>
        <taxon>Gammaproteobacteria</taxon>
        <taxon>Candidatus Kentrum</taxon>
    </lineage>
</organism>
<dbReference type="InterPro" id="IPR001608">
    <property type="entry name" value="Ala_racemase_N"/>
</dbReference>